<sequence>MEGLVKCSANRVPLSPISFLLERAAFVYGDKVSIVYGDTRYSWRETRGRCIRLASVLSQMGLNRGDVVAALAPNIPALYELYFGVPMAGAVLSALNTRIDPPMLALLLQQLEAKIICVDYQYLQIVLKALEAISATKAKSPFLVVIDDSDPGGFSTTQEVPPCNLDYDRLLEMGKPDFEIVNPIDECDSITVNYTSEAPFAGHRPLPTKVDLVIPGALPPIEILDNVHKLGFNVSHAYGMTESLGPVIVRSPEFGQYDCASIKDHNGVHNVVMEGVDVKDPTTMRSVPADGKTIGEVMLRSNTLMLGYLKNVQGTQAPFKNGWYSTRDLGVRDPNGHIRIKDRAVDVIFNCEGDAISTLEIEVVLASHPAVEATAVVGRPDDRLGERPCAFVKMKEGRTTSSQDIIEFCKVRLPNYMVPGSVVFGDLPVNSTGKRTEMCSQREGQSHG</sequence>
<name>A0ACC0M7C2_RHOML</name>
<protein>
    <submittedName>
        <fullName evidence="1">Uncharacterized protein</fullName>
    </submittedName>
</protein>
<dbReference type="Proteomes" id="UP001062846">
    <property type="component" value="Chromosome 10"/>
</dbReference>
<keyword evidence="2" id="KW-1185">Reference proteome</keyword>
<proteinExistence type="predicted"/>
<reference evidence="1" key="1">
    <citation type="submission" date="2022-02" db="EMBL/GenBank/DDBJ databases">
        <title>Plant Genome Project.</title>
        <authorList>
            <person name="Zhang R.-G."/>
        </authorList>
    </citation>
    <scope>NUCLEOTIDE SEQUENCE</scope>
    <source>
        <strain evidence="1">AT1</strain>
    </source>
</reference>
<organism evidence="1 2">
    <name type="scientific">Rhododendron molle</name>
    <name type="common">Chinese azalea</name>
    <name type="synonym">Azalea mollis</name>
    <dbReference type="NCBI Taxonomy" id="49168"/>
    <lineage>
        <taxon>Eukaryota</taxon>
        <taxon>Viridiplantae</taxon>
        <taxon>Streptophyta</taxon>
        <taxon>Embryophyta</taxon>
        <taxon>Tracheophyta</taxon>
        <taxon>Spermatophyta</taxon>
        <taxon>Magnoliopsida</taxon>
        <taxon>eudicotyledons</taxon>
        <taxon>Gunneridae</taxon>
        <taxon>Pentapetalae</taxon>
        <taxon>asterids</taxon>
        <taxon>Ericales</taxon>
        <taxon>Ericaceae</taxon>
        <taxon>Ericoideae</taxon>
        <taxon>Rhodoreae</taxon>
        <taxon>Rhododendron</taxon>
    </lineage>
</organism>
<dbReference type="EMBL" id="CM046397">
    <property type="protein sequence ID" value="KAI8536860.1"/>
    <property type="molecule type" value="Genomic_DNA"/>
</dbReference>
<gene>
    <name evidence="1" type="ORF">RHMOL_Rhmol10G0289000</name>
</gene>
<evidence type="ECO:0000313" key="2">
    <source>
        <dbReference type="Proteomes" id="UP001062846"/>
    </source>
</evidence>
<evidence type="ECO:0000313" key="1">
    <source>
        <dbReference type="EMBL" id="KAI8536860.1"/>
    </source>
</evidence>
<accession>A0ACC0M7C2</accession>
<comment type="caution">
    <text evidence="1">The sequence shown here is derived from an EMBL/GenBank/DDBJ whole genome shotgun (WGS) entry which is preliminary data.</text>
</comment>